<keyword evidence="10" id="KW-1185">Reference proteome</keyword>
<keyword evidence="6 7" id="KW-0472">Membrane</keyword>
<feature type="domain" description="Peptidase S54 rhomboid" evidence="8">
    <location>
        <begin position="59"/>
        <end position="195"/>
    </location>
</feature>
<dbReference type="STRING" id="1236220.SAMN04488112_12114"/>
<proteinExistence type="inferred from homology"/>
<dbReference type="InterPro" id="IPR022764">
    <property type="entry name" value="Peptidase_S54_rhomboid_dom"/>
</dbReference>
<organism evidence="9 10">
    <name type="scientific">Melghirimyces thermohalophilus</name>
    <dbReference type="NCBI Taxonomy" id="1236220"/>
    <lineage>
        <taxon>Bacteria</taxon>
        <taxon>Bacillati</taxon>
        <taxon>Bacillota</taxon>
        <taxon>Bacilli</taxon>
        <taxon>Bacillales</taxon>
        <taxon>Thermoactinomycetaceae</taxon>
        <taxon>Melghirimyces</taxon>
    </lineage>
</organism>
<dbReference type="Pfam" id="PF01694">
    <property type="entry name" value="Rhomboid"/>
    <property type="match status" value="1"/>
</dbReference>
<dbReference type="EMBL" id="FMZA01000021">
    <property type="protein sequence ID" value="SDC90452.1"/>
    <property type="molecule type" value="Genomic_DNA"/>
</dbReference>
<keyword evidence="9" id="KW-0645">Protease</keyword>
<evidence type="ECO:0000256" key="2">
    <source>
        <dbReference type="ARBA" id="ARBA00009045"/>
    </source>
</evidence>
<reference evidence="9 10" key="1">
    <citation type="submission" date="2016-10" db="EMBL/GenBank/DDBJ databases">
        <authorList>
            <person name="de Groot N.N."/>
        </authorList>
    </citation>
    <scope>NUCLEOTIDE SEQUENCE [LARGE SCALE GENOMIC DNA]</scope>
    <source>
        <strain evidence="9 10">DSM 45514</strain>
    </source>
</reference>
<comment type="subcellular location">
    <subcellularLocation>
        <location evidence="1">Membrane</location>
        <topology evidence="1">Multi-pass membrane protein</topology>
    </subcellularLocation>
</comment>
<accession>A0A1G6QD82</accession>
<dbReference type="SUPFAM" id="SSF144091">
    <property type="entry name" value="Rhomboid-like"/>
    <property type="match status" value="1"/>
</dbReference>
<dbReference type="GO" id="GO:0006508">
    <property type="term" value="P:proteolysis"/>
    <property type="evidence" value="ECO:0007669"/>
    <property type="project" value="UniProtKB-KW"/>
</dbReference>
<evidence type="ECO:0000256" key="7">
    <source>
        <dbReference type="SAM" id="Phobius"/>
    </source>
</evidence>
<dbReference type="OrthoDB" id="9813074at2"/>
<name>A0A1G6QD82_9BACL</name>
<dbReference type="PANTHER" id="PTHR43731">
    <property type="entry name" value="RHOMBOID PROTEASE"/>
    <property type="match status" value="1"/>
</dbReference>
<evidence type="ECO:0000259" key="8">
    <source>
        <dbReference type="Pfam" id="PF01694"/>
    </source>
</evidence>
<dbReference type="InterPro" id="IPR035952">
    <property type="entry name" value="Rhomboid-like_sf"/>
</dbReference>
<evidence type="ECO:0000313" key="9">
    <source>
        <dbReference type="EMBL" id="SDC90452.1"/>
    </source>
</evidence>
<dbReference type="Gene3D" id="1.20.1540.10">
    <property type="entry name" value="Rhomboid-like"/>
    <property type="match status" value="1"/>
</dbReference>
<sequence length="201" mass="22200">MFQHTQLPPRRFKSYFPIVTLILLVQTVLFLLMTISGGSKNPFVLQAFGALVPALVVEGEWWRLVVPIFLHIGVTHFLFNSFSLYILAPQLEWLFGRWRFLLLYLVTGIAGNLATFYLEFPGNISAGASGSIYGLFGVYVYLFLFRKGSMDPDTGKGLLALVGINLLLSVMDPSINLIAHLGGLISGLLLAGPLLRLKKGL</sequence>
<evidence type="ECO:0000256" key="3">
    <source>
        <dbReference type="ARBA" id="ARBA00022692"/>
    </source>
</evidence>
<feature type="transmembrane region" description="Helical" evidence="7">
    <location>
        <begin position="68"/>
        <end position="88"/>
    </location>
</feature>
<gene>
    <name evidence="9" type="ORF">SAMN04488112_12114</name>
</gene>
<dbReference type="InterPro" id="IPR050925">
    <property type="entry name" value="Rhomboid_protease_S54"/>
</dbReference>
<evidence type="ECO:0000256" key="4">
    <source>
        <dbReference type="ARBA" id="ARBA00022801"/>
    </source>
</evidence>
<feature type="transmembrane region" description="Helical" evidence="7">
    <location>
        <begin position="154"/>
        <end position="171"/>
    </location>
</feature>
<dbReference type="AlphaFoldDB" id="A0A1G6QD82"/>
<evidence type="ECO:0000256" key="6">
    <source>
        <dbReference type="ARBA" id="ARBA00023136"/>
    </source>
</evidence>
<dbReference type="Proteomes" id="UP000199387">
    <property type="component" value="Unassembled WGS sequence"/>
</dbReference>
<feature type="transmembrane region" description="Helical" evidence="7">
    <location>
        <begin position="100"/>
        <end position="118"/>
    </location>
</feature>
<evidence type="ECO:0000256" key="5">
    <source>
        <dbReference type="ARBA" id="ARBA00022989"/>
    </source>
</evidence>
<evidence type="ECO:0000256" key="1">
    <source>
        <dbReference type="ARBA" id="ARBA00004141"/>
    </source>
</evidence>
<dbReference type="GO" id="GO:0004252">
    <property type="term" value="F:serine-type endopeptidase activity"/>
    <property type="evidence" value="ECO:0007669"/>
    <property type="project" value="InterPro"/>
</dbReference>
<protein>
    <submittedName>
        <fullName evidence="9">Rhomboid protease GluP</fullName>
    </submittedName>
</protein>
<dbReference type="GO" id="GO:0016020">
    <property type="term" value="C:membrane"/>
    <property type="evidence" value="ECO:0007669"/>
    <property type="project" value="UniProtKB-SubCell"/>
</dbReference>
<evidence type="ECO:0000313" key="10">
    <source>
        <dbReference type="Proteomes" id="UP000199387"/>
    </source>
</evidence>
<feature type="transmembrane region" description="Helical" evidence="7">
    <location>
        <begin position="124"/>
        <end position="142"/>
    </location>
</feature>
<keyword evidence="3 7" id="KW-0812">Transmembrane</keyword>
<comment type="similarity">
    <text evidence="2">Belongs to the peptidase S54 family.</text>
</comment>
<feature type="transmembrane region" description="Helical" evidence="7">
    <location>
        <begin position="15"/>
        <end position="36"/>
    </location>
</feature>
<dbReference type="PANTHER" id="PTHR43731:SF14">
    <property type="entry name" value="PRESENILIN-ASSOCIATED RHOMBOID-LIKE PROTEIN, MITOCHONDRIAL"/>
    <property type="match status" value="1"/>
</dbReference>
<keyword evidence="4" id="KW-0378">Hydrolase</keyword>
<dbReference type="RefSeq" id="WP_091572380.1">
    <property type="nucleotide sequence ID" value="NZ_FMZA01000021.1"/>
</dbReference>
<keyword evidence="5 7" id="KW-1133">Transmembrane helix</keyword>